<comment type="similarity">
    <text evidence="1">Belongs to the ParB family.</text>
</comment>
<keyword evidence="3" id="KW-0238">DNA-binding</keyword>
<dbReference type="PANTHER" id="PTHR33375">
    <property type="entry name" value="CHROMOSOME-PARTITIONING PROTEIN PARB-RELATED"/>
    <property type="match status" value="1"/>
</dbReference>
<dbReference type="STRING" id="445932.Emin_1542"/>
<dbReference type="Gene3D" id="1.10.10.2830">
    <property type="match status" value="1"/>
</dbReference>
<dbReference type="EMBL" id="CP001055">
    <property type="protein sequence ID" value="ACC99089.1"/>
    <property type="molecule type" value="Genomic_DNA"/>
</dbReference>
<dbReference type="GO" id="GO:0003677">
    <property type="term" value="F:DNA binding"/>
    <property type="evidence" value="ECO:0007669"/>
    <property type="project" value="UniProtKB-KW"/>
</dbReference>
<gene>
    <name evidence="5" type="ordered locus">Emin_1542</name>
</gene>
<keyword evidence="2" id="KW-0159">Chromosome partition</keyword>
<dbReference type="InterPro" id="IPR003115">
    <property type="entry name" value="ParB_N"/>
</dbReference>
<dbReference type="FunFam" id="3.90.1530.30:FF:000001">
    <property type="entry name" value="Chromosome partitioning protein ParB"/>
    <property type="match status" value="1"/>
</dbReference>
<dbReference type="Gene3D" id="3.90.1530.30">
    <property type="match status" value="1"/>
</dbReference>
<feature type="domain" description="ParB-like N-terminal" evidence="4">
    <location>
        <begin position="35"/>
        <end position="127"/>
    </location>
</feature>
<evidence type="ECO:0000256" key="1">
    <source>
        <dbReference type="ARBA" id="ARBA00006295"/>
    </source>
</evidence>
<dbReference type="InterPro" id="IPR004437">
    <property type="entry name" value="ParB/RepB/Spo0J"/>
</dbReference>
<dbReference type="InterPro" id="IPR050336">
    <property type="entry name" value="Chromosome_partition/occlusion"/>
</dbReference>
<dbReference type="CDD" id="cd16393">
    <property type="entry name" value="SPO0J_N"/>
    <property type="match status" value="1"/>
</dbReference>
<dbReference type="SUPFAM" id="SSF109709">
    <property type="entry name" value="KorB DNA-binding domain-like"/>
    <property type="match status" value="1"/>
</dbReference>
<dbReference type="Proteomes" id="UP000001029">
    <property type="component" value="Chromosome"/>
</dbReference>
<dbReference type="KEGG" id="emi:Emin_1542"/>
<protein>
    <submittedName>
        <fullName evidence="5">Putative transcriptional regulator</fullName>
    </submittedName>
</protein>
<evidence type="ECO:0000259" key="4">
    <source>
        <dbReference type="SMART" id="SM00470"/>
    </source>
</evidence>
<reference evidence="5 6" key="1">
    <citation type="journal article" date="2009" name="Appl. Environ. Microbiol.">
        <title>Genomic analysis of 'Elusimicrobium minutum,' the first cultivated representative of the phylum 'Elusimicrobia' (formerly termite group 1).</title>
        <authorList>
            <person name="Herlemann D.P.R."/>
            <person name="Geissinger O."/>
            <person name="Ikeda-Ohtsubo W."/>
            <person name="Kunin V."/>
            <person name="Sun H."/>
            <person name="Lapidus A."/>
            <person name="Hugenholtz P."/>
            <person name="Brune A."/>
        </authorList>
    </citation>
    <scope>NUCLEOTIDE SEQUENCE [LARGE SCALE GENOMIC DNA]</scope>
    <source>
        <strain evidence="5 6">Pei191</strain>
    </source>
</reference>
<dbReference type="NCBIfam" id="TIGR00180">
    <property type="entry name" value="parB_part"/>
    <property type="match status" value="1"/>
</dbReference>
<name>B2KEZ3_ELUMP</name>
<dbReference type="SMART" id="SM00470">
    <property type="entry name" value="ParB"/>
    <property type="match status" value="1"/>
</dbReference>
<organism evidence="5 6">
    <name type="scientific">Elusimicrobium minutum (strain Pei191)</name>
    <dbReference type="NCBI Taxonomy" id="445932"/>
    <lineage>
        <taxon>Bacteria</taxon>
        <taxon>Pseudomonadati</taxon>
        <taxon>Elusimicrobiota</taxon>
        <taxon>Elusimicrobia</taxon>
        <taxon>Elusimicrobiales</taxon>
        <taxon>Elusimicrobiaceae</taxon>
        <taxon>Elusimicrobium</taxon>
    </lineage>
</organism>
<evidence type="ECO:0000313" key="6">
    <source>
        <dbReference type="Proteomes" id="UP000001029"/>
    </source>
</evidence>
<dbReference type="InterPro" id="IPR036086">
    <property type="entry name" value="ParB/Sulfiredoxin_sf"/>
</dbReference>
<sequence length="294" mass="32661">MSRQALGKGLDALLKQTQEVLGTKDTAVKAGANIQKIPLTSIVPNRFQPRRTFNEETLKELAESIKQHGLTQPIVVVFDAGLNKYEIVVGERRFRATKLAGFTEIEAIVHSSLGDKEMSALALIENIQREDLNPIETALGYKSLMQKFHVSQTDLAGYCGKSKAAISNSLRLLDLSKEIQKTLEEGILSEGHGRALLMVPDLKKREILFIKLKSGKFSVRQAEQAAREIMTVKTSAPAQRPVEVVDFENNLQKALGTKVEVKYGKSMKKGSLVIQYNSLEQLENIADRLKSKML</sequence>
<evidence type="ECO:0000256" key="3">
    <source>
        <dbReference type="ARBA" id="ARBA00023125"/>
    </source>
</evidence>
<dbReference type="FunFam" id="1.10.10.2830:FF:000001">
    <property type="entry name" value="Chromosome partitioning protein ParB"/>
    <property type="match status" value="1"/>
</dbReference>
<evidence type="ECO:0000313" key="5">
    <source>
        <dbReference type="EMBL" id="ACC99089.1"/>
    </source>
</evidence>
<dbReference type="GO" id="GO:0005694">
    <property type="term" value="C:chromosome"/>
    <property type="evidence" value="ECO:0007669"/>
    <property type="project" value="TreeGrafter"/>
</dbReference>
<dbReference type="HOGENOM" id="CLU_023853_0_0_0"/>
<dbReference type="Pfam" id="PF23552">
    <property type="entry name" value="ParB_C"/>
    <property type="match status" value="1"/>
</dbReference>
<evidence type="ECO:0000256" key="2">
    <source>
        <dbReference type="ARBA" id="ARBA00022829"/>
    </source>
</evidence>
<dbReference type="AlphaFoldDB" id="B2KEZ3"/>
<proteinExistence type="inferred from homology"/>
<keyword evidence="6" id="KW-1185">Reference proteome</keyword>
<dbReference type="InterPro" id="IPR041468">
    <property type="entry name" value="HTH_ParB/Spo0J"/>
</dbReference>
<dbReference type="GO" id="GO:0007059">
    <property type="term" value="P:chromosome segregation"/>
    <property type="evidence" value="ECO:0007669"/>
    <property type="project" value="UniProtKB-KW"/>
</dbReference>
<dbReference type="Pfam" id="PF02195">
    <property type="entry name" value="ParB_N"/>
    <property type="match status" value="1"/>
</dbReference>
<accession>B2KEZ3</accession>
<dbReference type="Pfam" id="PF17762">
    <property type="entry name" value="HTH_ParB"/>
    <property type="match status" value="1"/>
</dbReference>
<dbReference type="OrthoDB" id="9802051at2"/>
<dbReference type="InterPro" id="IPR057240">
    <property type="entry name" value="ParB_dimer_C"/>
</dbReference>
<dbReference type="PANTHER" id="PTHR33375:SF1">
    <property type="entry name" value="CHROMOSOME-PARTITIONING PROTEIN PARB-RELATED"/>
    <property type="match status" value="1"/>
</dbReference>
<dbReference type="RefSeq" id="WP_012415703.1">
    <property type="nucleotide sequence ID" value="NC_010644.1"/>
</dbReference>
<dbReference type="SUPFAM" id="SSF110849">
    <property type="entry name" value="ParB/Sulfiredoxin"/>
    <property type="match status" value="1"/>
</dbReference>